<evidence type="ECO:0000256" key="1">
    <source>
        <dbReference type="ARBA" id="ARBA00004477"/>
    </source>
</evidence>
<accession>A0A8T2J3H6</accession>
<evidence type="ECO:0000256" key="2">
    <source>
        <dbReference type="ARBA" id="ARBA00022064"/>
    </source>
</evidence>
<dbReference type="PANTHER" id="PTHR21212">
    <property type="entry name" value="BERNARDINELLI-SEIP CONGENITAL LIPODYSTROPHY 2 HOMOLOG BSCL2 PROTEIN"/>
    <property type="match status" value="1"/>
</dbReference>
<feature type="region of interest" description="Disordered" evidence="8">
    <location>
        <begin position="289"/>
        <end position="330"/>
    </location>
</feature>
<feature type="transmembrane region" description="Helical" evidence="9">
    <location>
        <begin position="36"/>
        <end position="61"/>
    </location>
</feature>
<evidence type="ECO:0000256" key="9">
    <source>
        <dbReference type="SAM" id="Phobius"/>
    </source>
</evidence>
<dbReference type="OrthoDB" id="3990054at2759"/>
<dbReference type="EMBL" id="JAACNH010000007">
    <property type="protein sequence ID" value="KAG8437984.1"/>
    <property type="molecule type" value="Genomic_DNA"/>
</dbReference>
<gene>
    <name evidence="10" type="ORF">GDO86_008610</name>
</gene>
<evidence type="ECO:0000256" key="5">
    <source>
        <dbReference type="ARBA" id="ARBA00022989"/>
    </source>
</evidence>
<dbReference type="GO" id="GO:0005789">
    <property type="term" value="C:endoplasmic reticulum membrane"/>
    <property type="evidence" value="ECO:0007669"/>
    <property type="project" value="UniProtKB-SubCell"/>
</dbReference>
<feature type="transmembrane region" description="Helical" evidence="9">
    <location>
        <begin position="221"/>
        <end position="242"/>
    </location>
</feature>
<evidence type="ECO:0000256" key="6">
    <source>
        <dbReference type="ARBA" id="ARBA00023098"/>
    </source>
</evidence>
<feature type="transmembrane region" description="Helical" evidence="9">
    <location>
        <begin position="248"/>
        <end position="265"/>
    </location>
</feature>
<proteinExistence type="predicted"/>
<dbReference type="PANTHER" id="PTHR21212:SF0">
    <property type="entry name" value="SEIPIN"/>
    <property type="match status" value="1"/>
</dbReference>
<keyword evidence="7 9" id="KW-0472">Membrane</keyword>
<comment type="caution">
    <text evidence="10">The sequence shown here is derived from an EMBL/GenBank/DDBJ whole genome shotgun (WGS) entry which is preliminary data.</text>
</comment>
<comment type="subcellular location">
    <subcellularLocation>
        <location evidence="1">Endoplasmic reticulum membrane</location>
        <topology evidence="1">Multi-pass membrane protein</topology>
    </subcellularLocation>
</comment>
<keyword evidence="11" id="KW-1185">Reference proteome</keyword>
<dbReference type="GO" id="GO:0140042">
    <property type="term" value="P:lipid droplet formation"/>
    <property type="evidence" value="ECO:0007669"/>
    <property type="project" value="UniProtKB-ARBA"/>
</dbReference>
<dbReference type="AlphaFoldDB" id="A0A8T2J3H6"/>
<reference evidence="10" key="1">
    <citation type="thesis" date="2020" institute="ProQuest LLC" country="789 East Eisenhower Parkway, Ann Arbor, MI, USA">
        <title>Comparative Genomics and Chromosome Evolution.</title>
        <authorList>
            <person name="Mudd A.B."/>
        </authorList>
    </citation>
    <scope>NUCLEOTIDE SEQUENCE</scope>
    <source>
        <strain evidence="10">Female2</strain>
        <tissue evidence="10">Blood</tissue>
    </source>
</reference>
<feature type="compositionally biased region" description="Polar residues" evidence="8">
    <location>
        <begin position="291"/>
        <end position="303"/>
    </location>
</feature>
<evidence type="ECO:0000256" key="8">
    <source>
        <dbReference type="SAM" id="MobiDB-lite"/>
    </source>
</evidence>
<protein>
    <recommendedName>
        <fullName evidence="2">Seipin</fullName>
    </recommendedName>
</protein>
<sequence length="348" mass="39117">MSLAAPPPLSAPPIFLWLEDMGILMFLRARRMLLQIAILLCALLLLLWVSVFLYGSFYYSYMPTVSFSSPVYYQYSSSCDPPAGILCSFPMANVSLMRNNRDRVLMNGQPYRISLELELPESSVNQDLGMFMVTMSCYTRGGKQISYTARSAMLHYKSPLLHTLETFALSPFLLTGLSEQKQSVEVELYPEYRENSYSPTVGAVIQVQSLRIQMYSAELRVYAYFTGLRYLLYNFPVISAVIGISSNFVFLGVLALLSYLQWGIGRLRFQARGDKKVDARQQREAVDNIGKPNTETIGQSGVDSNDVKDGSGSQNAHQIDSEAVEDTDADMDIQTELQSTVLRHRSTQ</sequence>
<dbReference type="Pfam" id="PF06775">
    <property type="entry name" value="Seipin"/>
    <property type="match status" value="1"/>
</dbReference>
<dbReference type="Proteomes" id="UP000812440">
    <property type="component" value="Chromosome 4"/>
</dbReference>
<evidence type="ECO:0000256" key="7">
    <source>
        <dbReference type="ARBA" id="ARBA00023136"/>
    </source>
</evidence>
<keyword evidence="5 9" id="KW-1133">Transmembrane helix</keyword>
<keyword evidence="4" id="KW-0256">Endoplasmic reticulum</keyword>
<evidence type="ECO:0000256" key="3">
    <source>
        <dbReference type="ARBA" id="ARBA00022692"/>
    </source>
</evidence>
<organism evidence="10 11">
    <name type="scientific">Hymenochirus boettgeri</name>
    <name type="common">Congo dwarf clawed frog</name>
    <dbReference type="NCBI Taxonomy" id="247094"/>
    <lineage>
        <taxon>Eukaryota</taxon>
        <taxon>Metazoa</taxon>
        <taxon>Chordata</taxon>
        <taxon>Craniata</taxon>
        <taxon>Vertebrata</taxon>
        <taxon>Euteleostomi</taxon>
        <taxon>Amphibia</taxon>
        <taxon>Batrachia</taxon>
        <taxon>Anura</taxon>
        <taxon>Pipoidea</taxon>
        <taxon>Pipidae</taxon>
        <taxon>Pipinae</taxon>
        <taxon>Hymenochirus</taxon>
    </lineage>
</organism>
<keyword evidence="6" id="KW-0443">Lipid metabolism</keyword>
<evidence type="ECO:0000256" key="4">
    <source>
        <dbReference type="ARBA" id="ARBA00022824"/>
    </source>
</evidence>
<name>A0A8T2J3H6_9PIPI</name>
<dbReference type="InterPro" id="IPR009617">
    <property type="entry name" value="Seipin"/>
</dbReference>
<dbReference type="CDD" id="cd23995">
    <property type="entry name" value="Seipin_BSCL2_like"/>
    <property type="match status" value="1"/>
</dbReference>
<keyword evidence="3 9" id="KW-0812">Transmembrane</keyword>
<evidence type="ECO:0000313" key="10">
    <source>
        <dbReference type="EMBL" id="KAG8437984.1"/>
    </source>
</evidence>
<dbReference type="GO" id="GO:0006629">
    <property type="term" value="P:lipid metabolic process"/>
    <property type="evidence" value="ECO:0007669"/>
    <property type="project" value="UniProtKB-KW"/>
</dbReference>
<evidence type="ECO:0000313" key="11">
    <source>
        <dbReference type="Proteomes" id="UP000812440"/>
    </source>
</evidence>